<organism evidence="5 6">
    <name type="scientific">Gracilinema caldarium (strain ATCC 51460 / DSM 7334 / H1)</name>
    <name type="common">Treponema caldarium</name>
    <dbReference type="NCBI Taxonomy" id="744872"/>
    <lineage>
        <taxon>Bacteria</taxon>
        <taxon>Pseudomonadati</taxon>
        <taxon>Spirochaetota</taxon>
        <taxon>Spirochaetia</taxon>
        <taxon>Spirochaetales</taxon>
        <taxon>Breznakiellaceae</taxon>
        <taxon>Gracilinema</taxon>
    </lineage>
</organism>
<sequence length="104" mass="12007">MTEEERKRCELRAHMFKALAHPLRIYMLEKLKERPRCVCEMAKELGVDKSIVSKYLTQLKNAGIIEDKKRGTLVEYHLAASCVLELASCAESSVLEVRKKRLMI</sequence>
<dbReference type="Proteomes" id="UP000000503">
    <property type="component" value="Chromosome"/>
</dbReference>
<dbReference type="SUPFAM" id="SSF46785">
    <property type="entry name" value="Winged helix' DNA-binding domain"/>
    <property type="match status" value="1"/>
</dbReference>
<dbReference type="GO" id="GO:0003677">
    <property type="term" value="F:DNA binding"/>
    <property type="evidence" value="ECO:0007669"/>
    <property type="project" value="UniProtKB-KW"/>
</dbReference>
<evidence type="ECO:0000256" key="1">
    <source>
        <dbReference type="ARBA" id="ARBA00023015"/>
    </source>
</evidence>
<protein>
    <submittedName>
        <fullName evidence="5">Regulatory protein ArsR</fullName>
    </submittedName>
</protein>
<dbReference type="NCBIfam" id="NF033788">
    <property type="entry name" value="HTH_metalloreg"/>
    <property type="match status" value="1"/>
</dbReference>
<keyword evidence="1" id="KW-0805">Transcription regulation</keyword>
<dbReference type="InterPro" id="IPR051081">
    <property type="entry name" value="HTH_MetalResp_TranReg"/>
</dbReference>
<gene>
    <name evidence="5" type="ordered locus">Spica_2622</name>
</gene>
<keyword evidence="2" id="KW-0238">DNA-binding</keyword>
<dbReference type="InterPro" id="IPR036390">
    <property type="entry name" value="WH_DNA-bd_sf"/>
</dbReference>
<evidence type="ECO:0000256" key="3">
    <source>
        <dbReference type="ARBA" id="ARBA00023163"/>
    </source>
</evidence>
<dbReference type="GO" id="GO:0003700">
    <property type="term" value="F:DNA-binding transcription factor activity"/>
    <property type="evidence" value="ECO:0007669"/>
    <property type="project" value="InterPro"/>
</dbReference>
<dbReference type="eggNOG" id="COG0640">
    <property type="taxonomic scope" value="Bacteria"/>
</dbReference>
<proteinExistence type="predicted"/>
<keyword evidence="3" id="KW-0804">Transcription</keyword>
<keyword evidence="6" id="KW-1185">Reference proteome</keyword>
<evidence type="ECO:0000256" key="2">
    <source>
        <dbReference type="ARBA" id="ARBA00023125"/>
    </source>
</evidence>
<dbReference type="EMBL" id="CP002868">
    <property type="protein sequence ID" value="AEJ20720.1"/>
    <property type="molecule type" value="Genomic_DNA"/>
</dbReference>
<dbReference type="InterPro" id="IPR011991">
    <property type="entry name" value="ArsR-like_HTH"/>
</dbReference>
<dbReference type="RefSeq" id="WP_013969998.1">
    <property type="nucleotide sequence ID" value="NC_015732.1"/>
</dbReference>
<dbReference type="Pfam" id="PF01022">
    <property type="entry name" value="HTH_5"/>
    <property type="match status" value="1"/>
</dbReference>
<evidence type="ECO:0000313" key="5">
    <source>
        <dbReference type="EMBL" id="AEJ20720.1"/>
    </source>
</evidence>
<dbReference type="InterPro" id="IPR036388">
    <property type="entry name" value="WH-like_DNA-bd_sf"/>
</dbReference>
<evidence type="ECO:0000259" key="4">
    <source>
        <dbReference type="PROSITE" id="PS50987"/>
    </source>
</evidence>
<dbReference type="SMART" id="SM00418">
    <property type="entry name" value="HTH_ARSR"/>
    <property type="match status" value="1"/>
</dbReference>
<dbReference type="Gene3D" id="1.10.10.10">
    <property type="entry name" value="Winged helix-like DNA-binding domain superfamily/Winged helix DNA-binding domain"/>
    <property type="match status" value="1"/>
</dbReference>
<dbReference type="InterPro" id="IPR001845">
    <property type="entry name" value="HTH_ArsR_DNA-bd_dom"/>
</dbReference>
<dbReference type="KEGG" id="scd:Spica_2622"/>
<dbReference type="PANTHER" id="PTHR33154:SF18">
    <property type="entry name" value="ARSENICAL RESISTANCE OPERON REPRESSOR"/>
    <property type="match status" value="1"/>
</dbReference>
<feature type="domain" description="HTH arsR-type" evidence="4">
    <location>
        <begin position="4"/>
        <end position="98"/>
    </location>
</feature>
<dbReference type="CDD" id="cd00090">
    <property type="entry name" value="HTH_ARSR"/>
    <property type="match status" value="1"/>
</dbReference>
<dbReference type="PROSITE" id="PS50987">
    <property type="entry name" value="HTH_ARSR_2"/>
    <property type="match status" value="1"/>
</dbReference>
<dbReference type="OrthoDB" id="9798835at2"/>
<dbReference type="AlphaFoldDB" id="F8EZJ6"/>
<dbReference type="HOGENOM" id="CLU_097806_3_3_12"/>
<dbReference type="STRING" id="744872.Spica_2622"/>
<name>F8EZJ6_GRAC1</name>
<dbReference type="PRINTS" id="PR00778">
    <property type="entry name" value="HTHARSR"/>
</dbReference>
<dbReference type="PANTHER" id="PTHR33154">
    <property type="entry name" value="TRANSCRIPTIONAL REGULATOR, ARSR FAMILY"/>
    <property type="match status" value="1"/>
</dbReference>
<accession>F8EZJ6</accession>
<reference evidence="6" key="1">
    <citation type="journal article" date="2013" name="Stand. Genomic Sci.">
        <title>Genome sequence of the thermophilic fresh-water bacterium Spirochaeta caldaria type strain (H1(T)), reclassification of Spirochaeta caldaria, Spirochaeta stenostrepta, and Spirochaeta zuelzerae in the genus Treponema as Treponema caldaria comb. nov., Treponema stenostrepta comb. nov., and Treponema zuelzerae comb. nov., and emendation of the genus Treponema.</title>
        <authorList>
            <person name="Abt B."/>
            <person name="Goker M."/>
            <person name="Scheuner C."/>
            <person name="Han C."/>
            <person name="Lu M."/>
            <person name="Misra M."/>
            <person name="Lapidus A."/>
            <person name="Nolan M."/>
            <person name="Lucas S."/>
            <person name="Hammon N."/>
            <person name="Deshpande S."/>
            <person name="Cheng J.F."/>
            <person name="Tapia R."/>
            <person name="Goodwin L.A."/>
            <person name="Pitluck S."/>
            <person name="Liolios K."/>
            <person name="Pagani I."/>
            <person name="Ivanova N."/>
            <person name="Mavromatis K."/>
            <person name="Mikhailova N."/>
            <person name="Huntemann M."/>
            <person name="Pati A."/>
            <person name="Chen A."/>
            <person name="Palaniappan K."/>
            <person name="Land M."/>
            <person name="Hauser L."/>
            <person name="Jeffries C.D."/>
            <person name="Rohde M."/>
            <person name="Spring S."/>
            <person name="Gronow S."/>
            <person name="Detter J.C."/>
            <person name="Bristow J."/>
            <person name="Eisen J.A."/>
            <person name="Markowitz V."/>
            <person name="Hugenholtz P."/>
            <person name="Kyrpides N.C."/>
            <person name="Woyke T."/>
            <person name="Klenk H.P."/>
        </authorList>
    </citation>
    <scope>NUCLEOTIDE SEQUENCE</scope>
    <source>
        <strain evidence="6">ATCC 51460 / DSM 7334 / H1</strain>
    </source>
</reference>
<evidence type="ECO:0000313" key="6">
    <source>
        <dbReference type="Proteomes" id="UP000000503"/>
    </source>
</evidence>